<feature type="transmembrane region" description="Helical" evidence="1">
    <location>
        <begin position="233"/>
        <end position="248"/>
    </location>
</feature>
<dbReference type="Proteomes" id="UP000640489">
    <property type="component" value="Unassembled WGS sequence"/>
</dbReference>
<evidence type="ECO:0008006" key="4">
    <source>
        <dbReference type="Google" id="ProtNLM"/>
    </source>
</evidence>
<keyword evidence="1" id="KW-1133">Transmembrane helix</keyword>
<evidence type="ECO:0000313" key="2">
    <source>
        <dbReference type="EMBL" id="MBF4763026.1"/>
    </source>
</evidence>
<organism evidence="2 3">
    <name type="scientific">Nocardioides islandensis</name>
    <dbReference type="NCBI Taxonomy" id="433663"/>
    <lineage>
        <taxon>Bacteria</taxon>
        <taxon>Bacillati</taxon>
        <taxon>Actinomycetota</taxon>
        <taxon>Actinomycetes</taxon>
        <taxon>Propionibacteriales</taxon>
        <taxon>Nocardioidaceae</taxon>
        <taxon>Nocardioides</taxon>
    </lineage>
</organism>
<keyword evidence="1" id="KW-0812">Transmembrane</keyword>
<reference evidence="2" key="1">
    <citation type="submission" date="2020-11" db="EMBL/GenBank/DDBJ databases">
        <title>Nocardioides sp. nov., isolated from Soil of Cynanchum wilfordii Hemsley rhizosphere.</title>
        <authorList>
            <person name="Lee J.-S."/>
            <person name="Suh M.K."/>
            <person name="Kim J.-S."/>
        </authorList>
    </citation>
    <scope>NUCLEOTIDE SEQUENCE</scope>
    <source>
        <strain evidence="2">KCTC 19275</strain>
    </source>
</reference>
<feature type="transmembrane region" description="Helical" evidence="1">
    <location>
        <begin position="187"/>
        <end position="204"/>
    </location>
</feature>
<feature type="transmembrane region" description="Helical" evidence="1">
    <location>
        <begin position="381"/>
        <end position="402"/>
    </location>
</feature>
<feature type="transmembrane region" description="Helical" evidence="1">
    <location>
        <begin position="331"/>
        <end position="350"/>
    </location>
</feature>
<evidence type="ECO:0000256" key="1">
    <source>
        <dbReference type="SAM" id="Phobius"/>
    </source>
</evidence>
<accession>A0A930VEC7</accession>
<proteinExistence type="predicted"/>
<sequence length="457" mass="48335">MTTHRPSTRMTAVWAILAFAVTVAVALLGVSKAPGSPFDEAAHLDYVAKLSHGHMPKVYEQYGQDVLGELACDNPRGEAWAGLEPCGSKHYTPGLAPWGGLSTATNYAPTYYALTAVPYRVCDVTTSLHPRVCGRVANTLWLGAASVGFFLLMMLLGCAVLPALLVSVGTSLMPAVLLQGITVNPDAAVQAFAAWLAVLAVWMATRSRIGHWKQVLLMGLAGVFTVTAKETTLVSFSVVMLMLAFLLSHGRPRADQVRRWAAIAGTVAVVVLVAALSRILQPDLRGVGGVNTLEELSKVPADVIDDGALGAFGASMAPFTGLVWGPLAGPYLFAVSAAMTAITWGLALQIRLPRRLVRTAQEPAPVPSDGVVVEKTPGEGAFPVLAIALSWILPAALIVLTWLSSRAVPYQQRYYMATAALLLVMGTATTTNPWLRWLSAGVLALTSAMVVQSLLTA</sequence>
<comment type="caution">
    <text evidence="2">The sequence shown here is derived from an EMBL/GenBank/DDBJ whole genome shotgun (WGS) entry which is preliminary data.</text>
</comment>
<feature type="transmembrane region" description="Helical" evidence="1">
    <location>
        <begin position="260"/>
        <end position="280"/>
    </location>
</feature>
<name>A0A930VEC7_9ACTN</name>
<feature type="transmembrane region" description="Helical" evidence="1">
    <location>
        <begin position="12"/>
        <end position="30"/>
    </location>
</feature>
<protein>
    <recommendedName>
        <fullName evidence="4">DUF2142 domain-containing protein</fullName>
    </recommendedName>
</protein>
<feature type="transmembrane region" description="Helical" evidence="1">
    <location>
        <begin position="140"/>
        <end position="167"/>
    </location>
</feature>
<dbReference type="AlphaFoldDB" id="A0A930VEC7"/>
<dbReference type="RefSeq" id="WP_194706215.1">
    <property type="nucleotide sequence ID" value="NZ_JADKPN010000003.1"/>
</dbReference>
<feature type="transmembrane region" description="Helical" evidence="1">
    <location>
        <begin position="414"/>
        <end position="431"/>
    </location>
</feature>
<dbReference type="EMBL" id="JADKPN010000003">
    <property type="protein sequence ID" value="MBF4763026.1"/>
    <property type="molecule type" value="Genomic_DNA"/>
</dbReference>
<gene>
    <name evidence="2" type="ORF">ISU07_07790</name>
</gene>
<evidence type="ECO:0000313" key="3">
    <source>
        <dbReference type="Proteomes" id="UP000640489"/>
    </source>
</evidence>
<keyword evidence="1" id="KW-0472">Membrane</keyword>
<keyword evidence="3" id="KW-1185">Reference proteome</keyword>
<feature type="transmembrane region" description="Helical" evidence="1">
    <location>
        <begin position="437"/>
        <end position="455"/>
    </location>
</feature>